<organism evidence="3 4">
    <name type="scientific">Enterococcus hulanensis</name>
    <dbReference type="NCBI Taxonomy" id="2559929"/>
    <lineage>
        <taxon>Bacteria</taxon>
        <taxon>Bacillati</taxon>
        <taxon>Bacillota</taxon>
        <taxon>Bacilli</taxon>
        <taxon>Lactobacillales</taxon>
        <taxon>Enterococcaceae</taxon>
        <taxon>Enterococcus</taxon>
    </lineage>
</organism>
<dbReference type="RefSeq" id="WP_311823556.1">
    <property type="nucleotide sequence ID" value="NZ_JARPYF010000017.1"/>
</dbReference>
<keyword evidence="4" id="KW-1185">Reference proteome</keyword>
<protein>
    <submittedName>
        <fullName evidence="3">Class C sortase</fullName>
    </submittedName>
</protein>
<keyword evidence="2" id="KW-1133">Transmembrane helix</keyword>
<dbReference type="InterPro" id="IPR042002">
    <property type="entry name" value="Sortase_C"/>
</dbReference>
<feature type="transmembrane region" description="Helical" evidence="2">
    <location>
        <begin position="246"/>
        <end position="269"/>
    </location>
</feature>
<dbReference type="CDD" id="cd05827">
    <property type="entry name" value="Sortase_C"/>
    <property type="match status" value="1"/>
</dbReference>
<dbReference type="InterPro" id="IPR005754">
    <property type="entry name" value="Sortase"/>
</dbReference>
<evidence type="ECO:0000256" key="1">
    <source>
        <dbReference type="ARBA" id="ARBA00022801"/>
    </source>
</evidence>
<keyword evidence="1" id="KW-0378">Hydrolase</keyword>
<dbReference type="InterPro" id="IPR023365">
    <property type="entry name" value="Sortase_dom-sf"/>
</dbReference>
<dbReference type="SUPFAM" id="SSF63817">
    <property type="entry name" value="Sortase"/>
    <property type="match status" value="1"/>
</dbReference>
<gene>
    <name evidence="3" type="ORF">P7D85_21430</name>
</gene>
<dbReference type="Gene3D" id="2.40.260.10">
    <property type="entry name" value="Sortase"/>
    <property type="match status" value="1"/>
</dbReference>
<accession>A0ABU3F5B1</accession>
<evidence type="ECO:0000256" key="2">
    <source>
        <dbReference type="SAM" id="Phobius"/>
    </source>
</evidence>
<evidence type="ECO:0000313" key="4">
    <source>
        <dbReference type="Proteomes" id="UP001252875"/>
    </source>
</evidence>
<evidence type="ECO:0000313" key="3">
    <source>
        <dbReference type="EMBL" id="MDT2602330.1"/>
    </source>
</evidence>
<proteinExistence type="predicted"/>
<dbReference type="Proteomes" id="UP001252875">
    <property type="component" value="Unassembled WGS sequence"/>
</dbReference>
<name>A0ABU3F5B1_9ENTE</name>
<dbReference type="NCBIfam" id="NF033745">
    <property type="entry name" value="class_C_sortase"/>
    <property type="match status" value="1"/>
</dbReference>
<dbReference type="NCBIfam" id="TIGR01076">
    <property type="entry name" value="sortase_fam"/>
    <property type="match status" value="1"/>
</dbReference>
<comment type="caution">
    <text evidence="3">The sequence shown here is derived from an EMBL/GenBank/DDBJ whole genome shotgun (WGS) entry which is preliminary data.</text>
</comment>
<keyword evidence="2" id="KW-0812">Transmembrane</keyword>
<reference evidence="3 4" key="1">
    <citation type="submission" date="2023-03" db="EMBL/GenBank/DDBJ databases">
        <authorList>
            <person name="Shen W."/>
            <person name="Cai J."/>
        </authorList>
    </citation>
    <scope>NUCLEOTIDE SEQUENCE [LARGE SCALE GENOMIC DNA]</scope>
    <source>
        <strain evidence="3 4">D6-4</strain>
    </source>
</reference>
<dbReference type="EMBL" id="JARPYI010000018">
    <property type="protein sequence ID" value="MDT2602330.1"/>
    <property type="molecule type" value="Genomic_DNA"/>
</dbReference>
<keyword evidence="2" id="KW-0472">Membrane</keyword>
<sequence length="277" mass="30903">MKRIVVAVLVLLIGLGVLGYPTLSNYLSEKNGSYALDTYEKEVSKLNKERLAEEWKKAYAFNETLAGNPVHDPFIEGSGYAIQSNYYKVLNIKNTMGKLEIPKIKVKMPIYHGTKEETLKRGIGHLEGSSLPVGGNNTHSVLTGHTGVTAGKMLTDLTELKKGDLFYLKILDKTLAYKVDQIQVVLPEQTDALKLVKGEDHCTLLTCTPYGVNSHRLLVRGVRTKYIPEEKAKIKPIKNTKENRKVLFAAICTAAVMLILIGIRIYLLYRKGNQKAK</sequence>
<dbReference type="Pfam" id="PF04203">
    <property type="entry name" value="Sortase"/>
    <property type="match status" value="1"/>
</dbReference>